<keyword evidence="1" id="KW-0472">Membrane</keyword>
<accession>A0A498PX80</accession>
<keyword evidence="3" id="KW-1185">Reference proteome</keyword>
<dbReference type="AlphaFoldDB" id="A0A498PX80"/>
<evidence type="ECO:0000256" key="1">
    <source>
        <dbReference type="SAM" id="Phobius"/>
    </source>
</evidence>
<feature type="transmembrane region" description="Helical" evidence="1">
    <location>
        <begin position="52"/>
        <end position="71"/>
    </location>
</feature>
<name>A0A498PX80_9MYCO</name>
<feature type="transmembrane region" description="Helical" evidence="1">
    <location>
        <begin position="30"/>
        <end position="46"/>
    </location>
</feature>
<sequence length="76" mass="7723">MTTAERLRSFAAPNNADVLVAGVPWPRHKLFAVIAGFAALMLLGAVTTSAAAAVLGATAVGIVIGLVLKILTPAQR</sequence>
<keyword evidence="1" id="KW-0812">Transmembrane</keyword>
<evidence type="ECO:0000313" key="2">
    <source>
        <dbReference type="EMBL" id="VBA38388.1"/>
    </source>
</evidence>
<gene>
    <name evidence="2" type="ORF">LAUMK136_02445</name>
</gene>
<dbReference type="OrthoDB" id="4753348at2"/>
<dbReference type="RefSeq" id="WP_122442615.1">
    <property type="nucleotide sequence ID" value="NZ_UPHP01000057.1"/>
</dbReference>
<keyword evidence="1" id="KW-1133">Transmembrane helix</keyword>
<dbReference type="EMBL" id="UPHP01000057">
    <property type="protein sequence ID" value="VBA38388.1"/>
    <property type="molecule type" value="Genomic_DNA"/>
</dbReference>
<reference evidence="2 3" key="1">
    <citation type="submission" date="2018-09" db="EMBL/GenBank/DDBJ databases">
        <authorList>
            <person name="Tagini F."/>
        </authorList>
    </citation>
    <scope>NUCLEOTIDE SEQUENCE [LARGE SCALE GENOMIC DNA]</scope>
    <source>
        <strain evidence="2 3">MK136</strain>
    </source>
</reference>
<protein>
    <submittedName>
        <fullName evidence="2">Uncharacterized protein</fullName>
    </submittedName>
</protein>
<evidence type="ECO:0000313" key="3">
    <source>
        <dbReference type="Proteomes" id="UP000273307"/>
    </source>
</evidence>
<proteinExistence type="predicted"/>
<organism evidence="2 3">
    <name type="scientific">Mycobacterium attenuatum</name>
    <dbReference type="NCBI Taxonomy" id="2341086"/>
    <lineage>
        <taxon>Bacteria</taxon>
        <taxon>Bacillati</taxon>
        <taxon>Actinomycetota</taxon>
        <taxon>Actinomycetes</taxon>
        <taxon>Mycobacteriales</taxon>
        <taxon>Mycobacteriaceae</taxon>
        <taxon>Mycobacterium</taxon>
    </lineage>
</organism>
<dbReference type="Proteomes" id="UP000273307">
    <property type="component" value="Unassembled WGS sequence"/>
</dbReference>